<reference evidence="2 3" key="1">
    <citation type="journal article" date="2016" name="Genome Announc.">
        <title>Complete Genome Sequences of Aerococcus christensenii CCUG 28831T, Aerococcus sanguinicola CCUG 43001T, Aerococcus urinae CCUG 36881T, Aerococcus urinaeequi CCUG 28094T, Aerococcus urinaehominis CCUG 42038 BT, and Aerococcus viridans CCUG 4311T.</title>
        <authorList>
            <person name="Carkaci D."/>
            <person name="Dargis R."/>
            <person name="Nielsen X.C."/>
            <person name="Skovgaard O."/>
            <person name="Fuursted K."/>
            <person name="Christensen J.J."/>
        </authorList>
    </citation>
    <scope>NUCLEOTIDE SEQUENCE [LARGE SCALE GENOMIC DNA]</scope>
    <source>
        <strain evidence="2 3">CCUG4311</strain>
    </source>
</reference>
<accession>A0AAU8U5Q5</accession>
<protein>
    <recommendedName>
        <fullName evidence="1">Mga helix-turn-helix domain-containing protein</fullName>
    </recommendedName>
</protein>
<dbReference type="InterPro" id="IPR007737">
    <property type="entry name" value="Mga_HTH"/>
</dbReference>
<gene>
    <name evidence="2" type="ORF">AWM76_07435</name>
</gene>
<dbReference type="RefSeq" id="WP_003143301.1">
    <property type="nucleotide sequence ID" value="NZ_CP014164.1"/>
</dbReference>
<dbReference type="Gene3D" id="1.10.10.10">
    <property type="entry name" value="Winged helix-like DNA-binding domain superfamily/Winged helix DNA-binding domain"/>
    <property type="match status" value="1"/>
</dbReference>
<dbReference type="Proteomes" id="UP000066986">
    <property type="component" value="Chromosome"/>
</dbReference>
<evidence type="ECO:0000313" key="3">
    <source>
        <dbReference type="Proteomes" id="UP000066986"/>
    </source>
</evidence>
<feature type="domain" description="Mga helix-turn-helix" evidence="1">
    <location>
        <begin position="12"/>
        <end position="73"/>
    </location>
</feature>
<proteinExistence type="predicted"/>
<name>A0AAU8U5Q5_9LACT</name>
<dbReference type="InterPro" id="IPR036388">
    <property type="entry name" value="WH-like_DNA-bd_sf"/>
</dbReference>
<organism evidence="2 3">
    <name type="scientific">Aerococcus viridans</name>
    <dbReference type="NCBI Taxonomy" id="1377"/>
    <lineage>
        <taxon>Bacteria</taxon>
        <taxon>Bacillati</taxon>
        <taxon>Bacillota</taxon>
        <taxon>Bacilli</taxon>
        <taxon>Lactobacillales</taxon>
        <taxon>Aerococcaceae</taxon>
        <taxon>Aerococcus</taxon>
    </lineage>
</organism>
<evidence type="ECO:0000313" key="2">
    <source>
        <dbReference type="EMBL" id="AMC01392.1"/>
    </source>
</evidence>
<sequence>MHKGIQINLKYNYSLGTIYREILQDTLAFQILQEIFFDKALNIQDLAYKFHASISSVYRTIVELNQYFKAFNVII</sequence>
<dbReference type="GeneID" id="32030747"/>
<reference evidence="3" key="2">
    <citation type="submission" date="2016-01" db="EMBL/GenBank/DDBJ databases">
        <title>Six Aerococcus type strain genome sequencing and assembly using PacBio and Illumina Hiseq.</title>
        <authorList>
            <person name="Carkaci D."/>
            <person name="Dargis R."/>
            <person name="Nielsen X.C."/>
            <person name="Skovgaard O."/>
            <person name="Fuursted K."/>
            <person name="Christensen J.J."/>
        </authorList>
    </citation>
    <scope>NUCLEOTIDE SEQUENCE [LARGE SCALE GENOMIC DNA]</scope>
    <source>
        <strain evidence="3">CCUG4311</strain>
    </source>
</reference>
<dbReference type="KEGG" id="avs:AWM76_07435"/>
<dbReference type="AlphaFoldDB" id="A0AAU8U5Q5"/>
<dbReference type="EMBL" id="CP014164">
    <property type="protein sequence ID" value="AMC01392.1"/>
    <property type="molecule type" value="Genomic_DNA"/>
</dbReference>
<dbReference type="Pfam" id="PF05043">
    <property type="entry name" value="Mga"/>
    <property type="match status" value="1"/>
</dbReference>
<evidence type="ECO:0000259" key="1">
    <source>
        <dbReference type="Pfam" id="PF05043"/>
    </source>
</evidence>